<dbReference type="Gene3D" id="3.30.1360.180">
    <property type="match status" value="1"/>
</dbReference>
<dbReference type="SUPFAM" id="SSF53649">
    <property type="entry name" value="Alkaline phosphatase-like"/>
    <property type="match status" value="2"/>
</dbReference>
<dbReference type="CDD" id="cd16018">
    <property type="entry name" value="Enpp"/>
    <property type="match status" value="2"/>
</dbReference>
<proteinExistence type="predicted"/>
<feature type="chain" id="PRO_5046808896" evidence="1">
    <location>
        <begin position="27"/>
        <end position="688"/>
    </location>
</feature>
<reference evidence="3" key="1">
    <citation type="submission" date="2025-08" db="UniProtKB">
        <authorList>
            <consortium name="RefSeq"/>
        </authorList>
    </citation>
    <scope>IDENTIFICATION</scope>
    <source>
        <tissue evidence="3">Testes</tissue>
    </source>
</reference>
<organism evidence="2 3">
    <name type="scientific">Saccoglossus kowalevskii</name>
    <name type="common">Acorn worm</name>
    <dbReference type="NCBI Taxonomy" id="10224"/>
    <lineage>
        <taxon>Eukaryota</taxon>
        <taxon>Metazoa</taxon>
        <taxon>Hemichordata</taxon>
        <taxon>Enteropneusta</taxon>
        <taxon>Harrimaniidae</taxon>
        <taxon>Saccoglossus</taxon>
    </lineage>
</organism>
<sequence>MRSMSGEEYIHLYMVFLFILTNDVSCIHQASSGGDKLLLVLLDGLRYDLFNADMPNLKQIGIDGVKADMILPPFPTKSIPSMYTTATGLYTESHGAVNNNYYDPETGIILDYEHTCNASEWFDTGAEPIWVSANFSGLTSGTYMYPGGSVEIKGVRPNKDVANTEWRWYNLPFRKRIDDVVTWFRDDDLDLVLLYHGQLDTILHATGMESSETMDMISEIDDGLAYLLDELNEYNLLEDMNIIITSDHGHTTAGDVIRVWDCISENDVDFWIPFNGAVGYLNPKLERREEVYQQLKECHHEMNVYKKDETPDYLHYKYNERILDILLLANPPWNLVMSNTTNETSVTEHGYDFLHSEMQSIFYGYGPRFKVGYERGSFESASSGGDKLLLVLLDGLRYDLFNADMPNLKQIGIDGVKANMTIPPFPTISIPSTYTIATGLYTESHGVVNNNYYDLETGIILDYEHTCNASEWFDTGAEPIWVSANFSGLTSGTYMYPGGSVEIKGVRPNKDVANTEWRWYNLPFKKRIDDVVTWFRDDDLDLVLLYHAQLDTMLHDTGMESSETMDMISEIDDGLAYLLDELNEYNLLEDMNIIITSDHGHTTPGDVIRVWDCISENDVDFWIPLNGAVGYLNPKLEKREEVSKISKSKPMIILDVFTLISLAQAKRSKSLSRTKKTLSTGYETMSKI</sequence>
<dbReference type="Proteomes" id="UP000694865">
    <property type="component" value="Unplaced"/>
</dbReference>
<dbReference type="RefSeq" id="XP_006824743.1">
    <property type="nucleotide sequence ID" value="XM_006824680.1"/>
</dbReference>
<feature type="signal peptide" evidence="1">
    <location>
        <begin position="1"/>
        <end position="26"/>
    </location>
</feature>
<dbReference type="PANTHER" id="PTHR10151:SF126">
    <property type="entry name" value="ECTONUCLEOTIDE PYROPHOSPHATASE_PHOSPHODIESTERASE FAMILY MEMBER 7-LIKE"/>
    <property type="match status" value="1"/>
</dbReference>
<keyword evidence="2" id="KW-1185">Reference proteome</keyword>
<dbReference type="PANTHER" id="PTHR10151">
    <property type="entry name" value="ECTONUCLEOTIDE PYROPHOSPHATASE/PHOSPHODIESTERASE"/>
    <property type="match status" value="1"/>
</dbReference>
<evidence type="ECO:0000256" key="1">
    <source>
        <dbReference type="SAM" id="SignalP"/>
    </source>
</evidence>
<protein>
    <submittedName>
        <fullName evidence="3">Ectonucleotide pyrophosphatase/phosphodiesterase family member 7-like</fullName>
    </submittedName>
</protein>
<evidence type="ECO:0000313" key="2">
    <source>
        <dbReference type="Proteomes" id="UP000694865"/>
    </source>
</evidence>
<dbReference type="Gene3D" id="3.40.720.10">
    <property type="entry name" value="Alkaline Phosphatase, subunit A"/>
    <property type="match status" value="2"/>
</dbReference>
<keyword evidence="1" id="KW-0732">Signal</keyword>
<gene>
    <name evidence="3" type="primary">LOC102807166</name>
</gene>
<evidence type="ECO:0000313" key="3">
    <source>
        <dbReference type="RefSeq" id="XP_006824743.1"/>
    </source>
</evidence>
<dbReference type="Pfam" id="PF01663">
    <property type="entry name" value="Phosphodiest"/>
    <property type="match status" value="2"/>
</dbReference>
<accession>A0ABM0MXK2</accession>
<name>A0ABM0MXK2_SACKO</name>
<dbReference type="InterPro" id="IPR002591">
    <property type="entry name" value="Phosphodiest/P_Trfase"/>
</dbReference>
<dbReference type="InterPro" id="IPR017850">
    <property type="entry name" value="Alkaline_phosphatase_core_sf"/>
</dbReference>
<dbReference type="GeneID" id="102807166"/>